<accession>A0AAE3H336</accession>
<dbReference type="EMBL" id="RJUF01000053">
    <property type="protein sequence ID" value="MCP9764023.1"/>
    <property type="molecule type" value="Genomic_DNA"/>
</dbReference>
<protein>
    <recommendedName>
        <fullName evidence="4">T9SS C-terminal target domain-containing protein</fullName>
    </recommendedName>
</protein>
<reference evidence="2 3" key="1">
    <citation type="submission" date="2018-11" db="EMBL/GenBank/DDBJ databases">
        <title>Novel bacteria species description.</title>
        <authorList>
            <person name="Han J.-H."/>
        </authorList>
    </citation>
    <scope>NUCLEOTIDE SEQUENCE [LARGE SCALE GENOMIC DNA]</scope>
    <source>
        <strain evidence="2 3">KCTC23259</strain>
    </source>
</reference>
<dbReference type="Proteomes" id="UP001204144">
    <property type="component" value="Unassembled WGS sequence"/>
</dbReference>
<dbReference type="AlphaFoldDB" id="A0AAE3H336"/>
<comment type="caution">
    <text evidence="2">The sequence shown here is derived from an EMBL/GenBank/DDBJ whole genome shotgun (WGS) entry which is preliminary data.</text>
</comment>
<feature type="signal peptide" evidence="1">
    <location>
        <begin position="1"/>
        <end position="18"/>
    </location>
</feature>
<organism evidence="2 3">
    <name type="scientific">Lacihabitans soyangensis</name>
    <dbReference type="NCBI Taxonomy" id="869394"/>
    <lineage>
        <taxon>Bacteria</taxon>
        <taxon>Pseudomonadati</taxon>
        <taxon>Bacteroidota</taxon>
        <taxon>Cytophagia</taxon>
        <taxon>Cytophagales</taxon>
        <taxon>Leadbetterellaceae</taxon>
        <taxon>Lacihabitans</taxon>
    </lineage>
</organism>
<evidence type="ECO:0008006" key="4">
    <source>
        <dbReference type="Google" id="ProtNLM"/>
    </source>
</evidence>
<evidence type="ECO:0000313" key="3">
    <source>
        <dbReference type="Proteomes" id="UP001204144"/>
    </source>
</evidence>
<keyword evidence="1" id="KW-0732">Signal</keyword>
<keyword evidence="3" id="KW-1185">Reference proteome</keyword>
<feature type="non-terminal residue" evidence="2">
    <location>
        <position position="322"/>
    </location>
</feature>
<evidence type="ECO:0000313" key="2">
    <source>
        <dbReference type="EMBL" id="MCP9764023.1"/>
    </source>
</evidence>
<gene>
    <name evidence="2" type="ORF">EGI31_13790</name>
</gene>
<proteinExistence type="predicted"/>
<name>A0AAE3H336_9BACT</name>
<feature type="chain" id="PRO_5042216395" description="T9SS C-terminal target domain-containing protein" evidence="1">
    <location>
        <begin position="19"/>
        <end position="322"/>
    </location>
</feature>
<evidence type="ECO:0000256" key="1">
    <source>
        <dbReference type="SAM" id="SignalP"/>
    </source>
</evidence>
<sequence length="322" mass="33638">MKKLLLSILVLAGISASAQVKVGDNPTVINPNAVLEMESTTKGLLLPRMTTAQRTAIVAPTAGLQVYDTDTKTNWFHNGTIWVNTNVTSGSKWTNDPTNTEVKLTNLSDGTTARPAESGFLIKDNGNVGIGTLTPAARLQVVDSVWNKDAALFNKVVAETDEWPGALALRASSKASDATFHKGIFSMKGSINTSGTGSFIKASNIELGNNNNGATVGEAYGVTISNRNISGIVKKSVGFGVGFVQATGADAANPHEAYGIFIDSLITASGGSTNNAYAIYSRSKLPSYLEGSVTSNDFIQSNVGIYGPKLALIQYGGTVVPG</sequence>